<keyword evidence="2" id="KW-1185">Reference proteome</keyword>
<evidence type="ECO:0000313" key="1">
    <source>
        <dbReference type="EMBL" id="KAH8014696.1"/>
    </source>
</evidence>
<dbReference type="EMBL" id="CM037615">
    <property type="protein sequence ID" value="KAH8014696.1"/>
    <property type="molecule type" value="Genomic_DNA"/>
</dbReference>
<organism evidence="1 2">
    <name type="scientific">Sphaerodactylus townsendi</name>
    <dbReference type="NCBI Taxonomy" id="933632"/>
    <lineage>
        <taxon>Eukaryota</taxon>
        <taxon>Metazoa</taxon>
        <taxon>Chordata</taxon>
        <taxon>Craniata</taxon>
        <taxon>Vertebrata</taxon>
        <taxon>Euteleostomi</taxon>
        <taxon>Lepidosauria</taxon>
        <taxon>Squamata</taxon>
        <taxon>Bifurcata</taxon>
        <taxon>Gekkota</taxon>
        <taxon>Sphaerodactylidae</taxon>
        <taxon>Sphaerodactylus</taxon>
    </lineage>
</organism>
<protein>
    <submittedName>
        <fullName evidence="1">Uncharacterized protein</fullName>
    </submittedName>
</protein>
<name>A0ACB8G4N9_9SAUR</name>
<comment type="caution">
    <text evidence="1">The sequence shown here is derived from an EMBL/GenBank/DDBJ whole genome shotgun (WGS) entry which is preliminary data.</text>
</comment>
<reference evidence="1" key="1">
    <citation type="submission" date="2021-08" db="EMBL/GenBank/DDBJ databases">
        <title>The first chromosome-level gecko genome reveals the dynamic sex chromosomes of Neotropical dwarf geckos (Sphaerodactylidae: Sphaerodactylus).</title>
        <authorList>
            <person name="Pinto B.J."/>
            <person name="Keating S.E."/>
            <person name="Gamble T."/>
        </authorList>
    </citation>
    <scope>NUCLEOTIDE SEQUENCE</scope>
    <source>
        <strain evidence="1">TG3544</strain>
    </source>
</reference>
<proteinExistence type="predicted"/>
<sequence>MNVKMPKDITLSGDFQAQLALSMLEPLFISPVKEKLRSSIHTSKQHKAEGSPLDWRPPFPLLLKGIINPASTVTALLPDYPIKADRRVSSLRLQLLCSFCTHLL</sequence>
<dbReference type="Proteomes" id="UP000827872">
    <property type="component" value="Linkage Group LG02"/>
</dbReference>
<accession>A0ACB8G4N9</accession>
<gene>
    <name evidence="1" type="ORF">K3G42_030992</name>
</gene>
<evidence type="ECO:0000313" key="2">
    <source>
        <dbReference type="Proteomes" id="UP000827872"/>
    </source>
</evidence>